<proteinExistence type="predicted"/>
<dbReference type="InterPro" id="IPR013424">
    <property type="entry name" value="Ice-binding_C"/>
</dbReference>
<dbReference type="AlphaFoldDB" id="A0A0P8BTI6"/>
<name>A0A0P8BTI6_9CYAN</name>
<gene>
    <name evidence="1" type="ORF">HLUCCA11_02630</name>
</gene>
<dbReference type="NCBIfam" id="TIGR02595">
    <property type="entry name" value="PEP_CTERM"/>
    <property type="match status" value="1"/>
</dbReference>
<evidence type="ECO:0000313" key="1">
    <source>
        <dbReference type="EMBL" id="KPQ37352.1"/>
    </source>
</evidence>
<dbReference type="Gene3D" id="3.20.20.80">
    <property type="entry name" value="Glycosidases"/>
    <property type="match status" value="1"/>
</dbReference>
<protein>
    <submittedName>
        <fullName evidence="1">Family GH51 glycosyl hydrolase</fullName>
    </submittedName>
</protein>
<keyword evidence="1" id="KW-0378">Hydrolase</keyword>
<reference evidence="1 2" key="1">
    <citation type="submission" date="2015-09" db="EMBL/GenBank/DDBJ databases">
        <title>Identification and resolution of microdiversity through metagenomic sequencing of parallel consortia.</title>
        <authorList>
            <person name="Nelson W.C."/>
            <person name="Romine M.F."/>
            <person name="Lindemann S.R."/>
        </authorList>
    </citation>
    <scope>NUCLEOTIDE SEQUENCE [LARGE SCALE GENOMIC DNA]</scope>
    <source>
        <strain evidence="1">Ana</strain>
    </source>
</reference>
<dbReference type="SUPFAM" id="SSF51445">
    <property type="entry name" value="(Trans)glycosidases"/>
    <property type="match status" value="1"/>
</dbReference>
<dbReference type="InterPro" id="IPR017853">
    <property type="entry name" value="GH"/>
</dbReference>
<dbReference type="GO" id="GO:0016787">
    <property type="term" value="F:hydrolase activity"/>
    <property type="evidence" value="ECO:0007669"/>
    <property type="project" value="UniProtKB-KW"/>
</dbReference>
<evidence type="ECO:0000313" key="2">
    <source>
        <dbReference type="Proteomes" id="UP000050465"/>
    </source>
</evidence>
<dbReference type="Proteomes" id="UP000050465">
    <property type="component" value="Unassembled WGS sequence"/>
</dbReference>
<dbReference type="STRING" id="1666911.HLUCCA11_02630"/>
<dbReference type="EMBL" id="LJZR01000002">
    <property type="protein sequence ID" value="KPQ37352.1"/>
    <property type="molecule type" value="Genomic_DNA"/>
</dbReference>
<comment type="caution">
    <text evidence="1">The sequence shown here is derived from an EMBL/GenBank/DDBJ whole genome shotgun (WGS) entry which is preliminary data.</text>
</comment>
<sequence>MTVTTLRHSYRICAGMLAASMTLQEAASAQTIRAIPNNYSCYNTDAVAVENWNNIDLSAFGQAAKSVGGQSLRLPGGDTANYWTWGNHTFVNSAGNLEETDYGNAGGIVSWHDFSIPNSPVFNTRRPNIFPFFLPQNLPDSVRYQYTTNATIKNVKTFVTAANAEAVWEMNMNTSFLEKELAHLQQAMAKGIPISRVELGNELYFRGGFNTPSNEVGNYEREDKDDSLLPQVGGYPTPNQPANGPLTFSAYAAEAKRWADTIRAAIPGVQIAITGAADINNPSPRISNWMAELQVPIGPDGRSAMDAVDAFTIHPYYNGADLNLTKADAAIADPARAGEIARSGMSTLRSILADPGINSVGVQNKEIWVTEHNIIESDVVVLGNTWVGALMVDMHGHEFLKDSRTQLSCTHMLTGNAQWQAIVNEKGIAIDPSTRGIEDLPFVTDPDLAFSKTATGLVLGKSADVFTEGTATLLHSGDASIAWRVENTDGDAISAINATEIDELLDLPAGKLWEVLTFVGDPWATVMSDDDLEIVLDLVAGGSTITLPAFSKVIARSDASTPTIQPPASSEGVTPPRFTPPVALPIDLQLANQQGNEAESVPEPAAVLGFGIVAASLALSRRRRIEPLAPQFSKAA</sequence>
<organism evidence="1 2">
    <name type="scientific">Phormidesmis priestleyi Ana</name>
    <dbReference type="NCBI Taxonomy" id="1666911"/>
    <lineage>
        <taxon>Bacteria</taxon>
        <taxon>Bacillati</taxon>
        <taxon>Cyanobacteriota</taxon>
        <taxon>Cyanophyceae</taxon>
        <taxon>Leptolyngbyales</taxon>
        <taxon>Leptolyngbyaceae</taxon>
        <taxon>Phormidesmis</taxon>
    </lineage>
</organism>
<accession>A0A0P8BTI6</accession>